<dbReference type="AlphaFoldDB" id="A0A410P4W5"/>
<feature type="transmembrane region" description="Helical" evidence="2">
    <location>
        <begin position="49"/>
        <end position="71"/>
    </location>
</feature>
<dbReference type="CDD" id="cd01949">
    <property type="entry name" value="GGDEF"/>
    <property type="match status" value="1"/>
</dbReference>
<evidence type="ECO:0000256" key="1">
    <source>
        <dbReference type="ARBA" id="ARBA00012528"/>
    </source>
</evidence>
<dbReference type="InterPro" id="IPR050469">
    <property type="entry name" value="Diguanylate_Cyclase"/>
</dbReference>
<dbReference type="GO" id="GO:0005886">
    <property type="term" value="C:plasma membrane"/>
    <property type="evidence" value="ECO:0007669"/>
    <property type="project" value="TreeGrafter"/>
</dbReference>
<dbReference type="SUPFAM" id="SSF55073">
    <property type="entry name" value="Nucleotide cyclase"/>
    <property type="match status" value="1"/>
</dbReference>
<dbReference type="GO" id="GO:0043709">
    <property type="term" value="P:cell adhesion involved in single-species biofilm formation"/>
    <property type="evidence" value="ECO:0007669"/>
    <property type="project" value="TreeGrafter"/>
</dbReference>
<organism evidence="5 6">
    <name type="scientific">Velamenicoccus archaeovorus</name>
    <dbReference type="NCBI Taxonomy" id="1930593"/>
    <lineage>
        <taxon>Bacteria</taxon>
        <taxon>Pseudomonadati</taxon>
        <taxon>Candidatus Omnitrophota</taxon>
        <taxon>Candidatus Velamenicoccus</taxon>
    </lineage>
</organism>
<keyword evidence="6" id="KW-1185">Reference proteome</keyword>
<dbReference type="EMBL" id="CP019384">
    <property type="protein sequence ID" value="QAT17245.1"/>
    <property type="molecule type" value="Genomic_DNA"/>
</dbReference>
<feature type="domain" description="GGDEF" evidence="4">
    <location>
        <begin position="365"/>
        <end position="487"/>
    </location>
</feature>
<dbReference type="GO" id="GO:1902201">
    <property type="term" value="P:negative regulation of bacterial-type flagellum-dependent cell motility"/>
    <property type="evidence" value="ECO:0007669"/>
    <property type="project" value="TreeGrafter"/>
</dbReference>
<keyword evidence="2" id="KW-1133">Transmembrane helix</keyword>
<accession>A0A410P4W5</accession>
<evidence type="ECO:0000313" key="6">
    <source>
        <dbReference type="Proteomes" id="UP000287243"/>
    </source>
</evidence>
<dbReference type="PROSITE" id="PS50885">
    <property type="entry name" value="HAMP"/>
    <property type="match status" value="1"/>
</dbReference>
<dbReference type="SUPFAM" id="SSF55781">
    <property type="entry name" value="GAF domain-like"/>
    <property type="match status" value="1"/>
</dbReference>
<feature type="transmembrane region" description="Helical" evidence="2">
    <location>
        <begin position="77"/>
        <end position="96"/>
    </location>
</feature>
<dbReference type="SMART" id="SM00304">
    <property type="entry name" value="HAMP"/>
    <property type="match status" value="1"/>
</dbReference>
<dbReference type="PANTHER" id="PTHR45138">
    <property type="entry name" value="REGULATORY COMPONENTS OF SENSORY TRANSDUCTION SYSTEM"/>
    <property type="match status" value="1"/>
</dbReference>
<dbReference type="PANTHER" id="PTHR45138:SF6">
    <property type="entry name" value="DIGUANYLATE CYCLASE DGCN"/>
    <property type="match status" value="1"/>
</dbReference>
<dbReference type="InterPro" id="IPR043128">
    <property type="entry name" value="Rev_trsase/Diguanyl_cyclase"/>
</dbReference>
<dbReference type="InterPro" id="IPR029787">
    <property type="entry name" value="Nucleotide_cyclase"/>
</dbReference>
<keyword evidence="2" id="KW-0472">Membrane</keyword>
<evidence type="ECO:0000259" key="4">
    <source>
        <dbReference type="PROSITE" id="PS50887"/>
    </source>
</evidence>
<dbReference type="SUPFAM" id="SSF158472">
    <property type="entry name" value="HAMP domain-like"/>
    <property type="match status" value="1"/>
</dbReference>
<evidence type="ECO:0000313" key="5">
    <source>
        <dbReference type="EMBL" id="QAT17245.1"/>
    </source>
</evidence>
<dbReference type="KEGG" id="vai:BU251_05635"/>
<dbReference type="InterPro" id="IPR003660">
    <property type="entry name" value="HAMP_dom"/>
</dbReference>
<dbReference type="PROSITE" id="PS50887">
    <property type="entry name" value="GGDEF"/>
    <property type="match status" value="1"/>
</dbReference>
<dbReference type="GO" id="GO:0052621">
    <property type="term" value="F:diguanylate cyclase activity"/>
    <property type="evidence" value="ECO:0007669"/>
    <property type="project" value="UniProtKB-EC"/>
</dbReference>
<dbReference type="InterPro" id="IPR003018">
    <property type="entry name" value="GAF"/>
</dbReference>
<gene>
    <name evidence="5" type="ORF">BU251_05635</name>
</gene>
<dbReference type="Pfam" id="PF00672">
    <property type="entry name" value="HAMP"/>
    <property type="match status" value="1"/>
</dbReference>
<dbReference type="EC" id="2.7.7.65" evidence="1"/>
<dbReference type="Gene3D" id="3.30.450.40">
    <property type="match status" value="1"/>
</dbReference>
<protein>
    <recommendedName>
        <fullName evidence="1">diguanylate cyclase</fullName>
        <ecNumber evidence="1">2.7.7.65</ecNumber>
    </recommendedName>
</protein>
<dbReference type="Pfam" id="PF00990">
    <property type="entry name" value="GGDEF"/>
    <property type="match status" value="1"/>
</dbReference>
<name>A0A410P4W5_VELA1</name>
<dbReference type="NCBIfam" id="TIGR00254">
    <property type="entry name" value="GGDEF"/>
    <property type="match status" value="1"/>
</dbReference>
<dbReference type="Proteomes" id="UP000287243">
    <property type="component" value="Chromosome"/>
</dbReference>
<feature type="domain" description="HAMP" evidence="3">
    <location>
        <begin position="97"/>
        <end position="149"/>
    </location>
</feature>
<evidence type="ECO:0000256" key="2">
    <source>
        <dbReference type="SAM" id="Phobius"/>
    </source>
</evidence>
<dbReference type="Pfam" id="PF13185">
    <property type="entry name" value="GAF_2"/>
    <property type="match status" value="1"/>
</dbReference>
<reference evidence="5 6" key="1">
    <citation type="submission" date="2017-01" db="EMBL/GenBank/DDBJ databases">
        <title>First insights into the biology of 'candidatus Vampirococcus archaeovorus'.</title>
        <authorList>
            <person name="Kizina J."/>
            <person name="Jordan S."/>
            <person name="Stueber K."/>
            <person name="Reinhardt R."/>
            <person name="Harder J."/>
        </authorList>
    </citation>
    <scope>NUCLEOTIDE SEQUENCE [LARGE SCALE GENOMIC DNA]</scope>
    <source>
        <strain evidence="5 6">LiM</strain>
    </source>
</reference>
<dbReference type="Gene3D" id="6.10.340.10">
    <property type="match status" value="1"/>
</dbReference>
<dbReference type="SMART" id="SM00267">
    <property type="entry name" value="GGDEF"/>
    <property type="match status" value="1"/>
</dbReference>
<dbReference type="CDD" id="cd06225">
    <property type="entry name" value="HAMP"/>
    <property type="match status" value="1"/>
</dbReference>
<dbReference type="GO" id="GO:0007165">
    <property type="term" value="P:signal transduction"/>
    <property type="evidence" value="ECO:0007669"/>
    <property type="project" value="InterPro"/>
</dbReference>
<proteinExistence type="predicted"/>
<evidence type="ECO:0000259" key="3">
    <source>
        <dbReference type="PROSITE" id="PS50885"/>
    </source>
</evidence>
<dbReference type="InterPro" id="IPR000160">
    <property type="entry name" value="GGDEF_dom"/>
</dbReference>
<dbReference type="InterPro" id="IPR029016">
    <property type="entry name" value="GAF-like_dom_sf"/>
</dbReference>
<dbReference type="Gene3D" id="3.30.70.270">
    <property type="match status" value="1"/>
</dbReference>
<sequence length="487" mass="54559">MTRRANYVTLYYINIYSKKTGSRWLKWREAMANLSKKLSIASRSLRPQLIIAFCLMSIIPILALLNFVFPSLLPKNYLLVIIFSVVIMSLLGFIVVKRIVDPIIEINSEVKVIASGELSHQINIAREDEIGELSHSLNQLTQRIKSNMDELKIYGERTKDINLQINRQVIALNGLLQISNLITKNAHLKDVYEVTISKLAQMADSALAILIFKKDESFEVSAQYGLGEETISCLMTASSSGLLFHLLAASKPFLKVDDTTQGGISEEFMKILGARNLLVYPVLMQGKPHGIIAIGNLMDKFKFSNDDIELMGIFAKQLSIAVENDYLTHKVRDLEVKDALTGLFNKRYITVRFEEEILRAISLQEPCSFVAVVVNNMPDYRRAYGDAAADDVQARIAVLLKSSIREIDRAGRLEDGVFGVVLPQKNKRQAEHVAEQFKDKLRATFQNADVKRKIQFSLSIVENPIDGADSVELLHKAMGLAGAEIAL</sequence>
<keyword evidence="2" id="KW-0812">Transmembrane</keyword>